<accession>X1ULF8</accession>
<keyword evidence="5" id="KW-0408">Iron</keyword>
<feature type="non-terminal residue" evidence="8">
    <location>
        <position position="1"/>
    </location>
</feature>
<gene>
    <name evidence="8" type="ORF">S12H4_61151</name>
</gene>
<evidence type="ECO:0000256" key="5">
    <source>
        <dbReference type="ARBA" id="ARBA00023004"/>
    </source>
</evidence>
<evidence type="ECO:0000256" key="2">
    <source>
        <dbReference type="ARBA" id="ARBA00022485"/>
    </source>
</evidence>
<dbReference type="SUPFAM" id="SSF102114">
    <property type="entry name" value="Radical SAM enzymes"/>
    <property type="match status" value="1"/>
</dbReference>
<dbReference type="GO" id="GO:0003824">
    <property type="term" value="F:catalytic activity"/>
    <property type="evidence" value="ECO:0007669"/>
    <property type="project" value="InterPro"/>
</dbReference>
<dbReference type="Pfam" id="PF04055">
    <property type="entry name" value="Radical_SAM"/>
    <property type="match status" value="1"/>
</dbReference>
<feature type="non-terminal residue" evidence="8">
    <location>
        <position position="122"/>
    </location>
</feature>
<sequence>KPICVITNGALLYSPEVRKELMSADVVLPSLDAGDEKSFIRINRPHPSIKYEKMINGLKKFRSEFKGKFWIEIMIIKGINDSKEELLKIKEKIDLIKPDRIDVNVPIRPPVEKWVEIPDKTI</sequence>
<evidence type="ECO:0000313" key="8">
    <source>
        <dbReference type="EMBL" id="GAJ18359.1"/>
    </source>
</evidence>
<dbReference type="InterPro" id="IPR013785">
    <property type="entry name" value="Aldolase_TIM"/>
</dbReference>
<dbReference type="InterPro" id="IPR007197">
    <property type="entry name" value="rSAM"/>
</dbReference>
<dbReference type="EMBL" id="BARW01040492">
    <property type="protein sequence ID" value="GAJ18359.1"/>
    <property type="molecule type" value="Genomic_DNA"/>
</dbReference>
<dbReference type="Gene3D" id="3.20.20.70">
    <property type="entry name" value="Aldolase class I"/>
    <property type="match status" value="1"/>
</dbReference>
<keyword evidence="2" id="KW-0004">4Fe-4S</keyword>
<evidence type="ECO:0000256" key="6">
    <source>
        <dbReference type="ARBA" id="ARBA00023014"/>
    </source>
</evidence>
<dbReference type="PANTHER" id="PTHR43787:SF11">
    <property type="entry name" value="UPF0026 PROTEIN SLR1464"/>
    <property type="match status" value="1"/>
</dbReference>
<reference evidence="8" key="1">
    <citation type="journal article" date="2014" name="Front. Microbiol.">
        <title>High frequency of phylogenetically diverse reductive dehalogenase-homologous genes in deep subseafloor sedimentary metagenomes.</title>
        <authorList>
            <person name="Kawai M."/>
            <person name="Futagami T."/>
            <person name="Toyoda A."/>
            <person name="Takaki Y."/>
            <person name="Nishi S."/>
            <person name="Hori S."/>
            <person name="Arai W."/>
            <person name="Tsubouchi T."/>
            <person name="Morono Y."/>
            <person name="Uchiyama I."/>
            <person name="Ito T."/>
            <person name="Fujiyama A."/>
            <person name="Inagaki F."/>
            <person name="Takami H."/>
        </authorList>
    </citation>
    <scope>NUCLEOTIDE SEQUENCE</scope>
    <source>
        <strain evidence="8">Expedition CK06-06</strain>
    </source>
</reference>
<comment type="caution">
    <text evidence="8">The sequence shown here is derived from an EMBL/GenBank/DDBJ whole genome shotgun (WGS) entry which is preliminary data.</text>
</comment>
<dbReference type="AlphaFoldDB" id="X1ULF8"/>
<organism evidence="8">
    <name type="scientific">marine sediment metagenome</name>
    <dbReference type="NCBI Taxonomy" id="412755"/>
    <lineage>
        <taxon>unclassified sequences</taxon>
        <taxon>metagenomes</taxon>
        <taxon>ecological metagenomes</taxon>
    </lineage>
</organism>
<dbReference type="GO" id="GO:0051539">
    <property type="term" value="F:4 iron, 4 sulfur cluster binding"/>
    <property type="evidence" value="ECO:0007669"/>
    <property type="project" value="UniProtKB-KW"/>
</dbReference>
<feature type="domain" description="Radical SAM core" evidence="7">
    <location>
        <begin position="2"/>
        <end position="88"/>
    </location>
</feature>
<evidence type="ECO:0000256" key="3">
    <source>
        <dbReference type="ARBA" id="ARBA00022691"/>
    </source>
</evidence>
<dbReference type="GO" id="GO:0046872">
    <property type="term" value="F:metal ion binding"/>
    <property type="evidence" value="ECO:0007669"/>
    <property type="project" value="UniProtKB-KW"/>
</dbReference>
<evidence type="ECO:0000259" key="7">
    <source>
        <dbReference type="Pfam" id="PF04055"/>
    </source>
</evidence>
<evidence type="ECO:0000256" key="1">
    <source>
        <dbReference type="ARBA" id="ARBA00001966"/>
    </source>
</evidence>
<comment type="cofactor">
    <cofactor evidence="1">
        <name>[4Fe-4S] cluster</name>
        <dbReference type="ChEBI" id="CHEBI:49883"/>
    </cofactor>
</comment>
<evidence type="ECO:0000256" key="4">
    <source>
        <dbReference type="ARBA" id="ARBA00022723"/>
    </source>
</evidence>
<keyword evidence="4" id="KW-0479">Metal-binding</keyword>
<name>X1ULF8_9ZZZZ</name>
<protein>
    <recommendedName>
        <fullName evidence="7">Radical SAM core domain-containing protein</fullName>
    </recommendedName>
</protein>
<dbReference type="PANTHER" id="PTHR43787">
    <property type="entry name" value="FEMO COFACTOR BIOSYNTHESIS PROTEIN NIFB-RELATED"/>
    <property type="match status" value="1"/>
</dbReference>
<dbReference type="InterPro" id="IPR058240">
    <property type="entry name" value="rSAM_sf"/>
</dbReference>
<keyword evidence="3" id="KW-0949">S-adenosyl-L-methionine</keyword>
<keyword evidence="6" id="KW-0411">Iron-sulfur</keyword>
<proteinExistence type="predicted"/>